<dbReference type="EMBL" id="JACCCC010000001">
    <property type="protein sequence ID" value="NYE44913.1"/>
    <property type="molecule type" value="Genomic_DNA"/>
</dbReference>
<protein>
    <submittedName>
        <fullName evidence="3">Secretion/DNA translocation related CpaE-like protein</fullName>
    </submittedName>
</protein>
<dbReference type="NCBIfam" id="TIGR03815">
    <property type="entry name" value="CpaE_hom_Actino"/>
    <property type="match status" value="1"/>
</dbReference>
<dbReference type="InterPro" id="IPR050625">
    <property type="entry name" value="ParA/MinD_ATPase"/>
</dbReference>
<name>A0A852TQG6_9ACTN</name>
<dbReference type="GO" id="GO:0005829">
    <property type="term" value="C:cytosol"/>
    <property type="evidence" value="ECO:0007669"/>
    <property type="project" value="TreeGrafter"/>
</dbReference>
<dbReference type="GO" id="GO:0009898">
    <property type="term" value="C:cytoplasmic side of plasma membrane"/>
    <property type="evidence" value="ECO:0007669"/>
    <property type="project" value="TreeGrafter"/>
</dbReference>
<gene>
    <name evidence="3" type="ORF">HDA32_000033</name>
</gene>
<dbReference type="PANTHER" id="PTHR43384:SF11">
    <property type="entry name" value="SEPTUM SITE DETERMINING PROTEIN"/>
    <property type="match status" value="1"/>
</dbReference>
<sequence length="404" mass="42014">MDERPSGPRRPRTRARPVRPAPRGDRSSPAGAPEAPARPLLVTDDPDLLDDLLRLAAAADVEVTVAHAAAHASREWPRAPLVVVGADLVAALADLEPDRHPNVVVAGSGSAGAPTGGRTSGADERIWNAALRIGAREVLAVPERETRLVDLFAEATEGGLERARVVAVVGGRGGAGASLLAVALALAGERARLRTLLVDADPLGSGLDLLIGEEHVTGTRWGELTARQGRMSWPSLHGALPTVRGLTLLTWARGPAARIPAPAMRAVLASAVRGTDLVVADLPRTLDATAHEVLRRTTVALLAVPADVHAVMSASRIAPMLRDHVADLRLVVRGASPAGLPADAVALSLGLPLAGELADEPGIDRALERGEPPAARPRSPLAAFGDAFVARLRTDSARPPPRRS</sequence>
<dbReference type="AlphaFoldDB" id="A0A852TQG6"/>
<feature type="compositionally biased region" description="Basic and acidic residues" evidence="1">
    <location>
        <begin position="362"/>
        <end position="371"/>
    </location>
</feature>
<dbReference type="InterPro" id="IPR059050">
    <property type="entry name" value="Rv3660c_N"/>
</dbReference>
<comment type="caution">
    <text evidence="3">The sequence shown here is derived from an EMBL/GenBank/DDBJ whole genome shotgun (WGS) entry which is preliminary data.</text>
</comment>
<feature type="compositionally biased region" description="Basic residues" evidence="1">
    <location>
        <begin position="7"/>
        <end position="17"/>
    </location>
</feature>
<accession>A0A852TQG6</accession>
<dbReference type="GO" id="GO:0051782">
    <property type="term" value="P:negative regulation of cell division"/>
    <property type="evidence" value="ECO:0007669"/>
    <property type="project" value="TreeGrafter"/>
</dbReference>
<feature type="compositionally biased region" description="Low complexity" evidence="1">
    <location>
        <begin position="372"/>
        <end position="382"/>
    </location>
</feature>
<dbReference type="GO" id="GO:0005524">
    <property type="term" value="F:ATP binding"/>
    <property type="evidence" value="ECO:0007669"/>
    <property type="project" value="TreeGrafter"/>
</dbReference>
<dbReference type="SUPFAM" id="SSF52540">
    <property type="entry name" value="P-loop containing nucleoside triphosphate hydrolases"/>
    <property type="match status" value="1"/>
</dbReference>
<dbReference type="InterPro" id="IPR027417">
    <property type="entry name" value="P-loop_NTPase"/>
</dbReference>
<dbReference type="GO" id="GO:0016887">
    <property type="term" value="F:ATP hydrolysis activity"/>
    <property type="evidence" value="ECO:0007669"/>
    <property type="project" value="TreeGrafter"/>
</dbReference>
<proteinExistence type="predicted"/>
<feature type="region of interest" description="Disordered" evidence="1">
    <location>
        <begin position="1"/>
        <end position="42"/>
    </location>
</feature>
<feature type="domain" description="Rv3660c-like CheY-like N-terminal" evidence="2">
    <location>
        <begin position="42"/>
        <end position="159"/>
    </location>
</feature>
<dbReference type="Pfam" id="PF26563">
    <property type="entry name" value="Rv3660c_N"/>
    <property type="match status" value="1"/>
</dbReference>
<dbReference type="Proteomes" id="UP000589036">
    <property type="component" value="Unassembled WGS sequence"/>
</dbReference>
<dbReference type="Gene3D" id="3.40.50.300">
    <property type="entry name" value="P-loop containing nucleotide triphosphate hydrolases"/>
    <property type="match status" value="1"/>
</dbReference>
<evidence type="ECO:0000313" key="4">
    <source>
        <dbReference type="Proteomes" id="UP000589036"/>
    </source>
</evidence>
<organism evidence="3 4">
    <name type="scientific">Spinactinospora alkalitolerans</name>
    <dbReference type="NCBI Taxonomy" id="687207"/>
    <lineage>
        <taxon>Bacteria</taxon>
        <taxon>Bacillati</taxon>
        <taxon>Actinomycetota</taxon>
        <taxon>Actinomycetes</taxon>
        <taxon>Streptosporangiales</taxon>
        <taxon>Nocardiopsidaceae</taxon>
        <taxon>Spinactinospora</taxon>
    </lineage>
</organism>
<dbReference type="InterPro" id="IPR022521">
    <property type="entry name" value="Rv3660c"/>
</dbReference>
<evidence type="ECO:0000313" key="3">
    <source>
        <dbReference type="EMBL" id="NYE44913.1"/>
    </source>
</evidence>
<dbReference type="RefSeq" id="WP_179641227.1">
    <property type="nucleotide sequence ID" value="NZ_BAAAYY010000005.1"/>
</dbReference>
<feature type="region of interest" description="Disordered" evidence="1">
    <location>
        <begin position="362"/>
        <end position="382"/>
    </location>
</feature>
<evidence type="ECO:0000259" key="2">
    <source>
        <dbReference type="Pfam" id="PF26563"/>
    </source>
</evidence>
<evidence type="ECO:0000256" key="1">
    <source>
        <dbReference type="SAM" id="MobiDB-lite"/>
    </source>
</evidence>
<keyword evidence="4" id="KW-1185">Reference proteome</keyword>
<reference evidence="3 4" key="1">
    <citation type="submission" date="2020-07" db="EMBL/GenBank/DDBJ databases">
        <title>Sequencing the genomes of 1000 actinobacteria strains.</title>
        <authorList>
            <person name="Klenk H.-P."/>
        </authorList>
    </citation>
    <scope>NUCLEOTIDE SEQUENCE [LARGE SCALE GENOMIC DNA]</scope>
    <source>
        <strain evidence="3 4">CXB654</strain>
    </source>
</reference>
<dbReference type="PANTHER" id="PTHR43384">
    <property type="entry name" value="SEPTUM SITE-DETERMINING PROTEIN MIND HOMOLOG, CHLOROPLASTIC-RELATED"/>
    <property type="match status" value="1"/>
</dbReference>